<dbReference type="PIRSF" id="PIRSF035875">
    <property type="entry name" value="RNase_BN"/>
    <property type="match status" value="1"/>
</dbReference>
<keyword evidence="4 6" id="KW-1133">Transmembrane helix</keyword>
<evidence type="ECO:0000256" key="4">
    <source>
        <dbReference type="ARBA" id="ARBA00022989"/>
    </source>
</evidence>
<dbReference type="RefSeq" id="WP_031389680.1">
    <property type="nucleotide sequence ID" value="NZ_JPNB01000001.1"/>
</dbReference>
<dbReference type="Proteomes" id="UP000295718">
    <property type="component" value="Unassembled WGS sequence"/>
</dbReference>
<feature type="transmembrane region" description="Helical" evidence="6">
    <location>
        <begin position="170"/>
        <end position="193"/>
    </location>
</feature>
<proteinExistence type="predicted"/>
<feature type="transmembrane region" description="Helical" evidence="6">
    <location>
        <begin position="21"/>
        <end position="49"/>
    </location>
</feature>
<protein>
    <submittedName>
        <fullName evidence="7">Membrane protein</fullName>
    </submittedName>
</protein>
<evidence type="ECO:0000256" key="2">
    <source>
        <dbReference type="ARBA" id="ARBA00022475"/>
    </source>
</evidence>
<evidence type="ECO:0000313" key="7">
    <source>
        <dbReference type="EMBL" id="TCL59936.1"/>
    </source>
</evidence>
<dbReference type="GO" id="GO:0005886">
    <property type="term" value="C:plasma membrane"/>
    <property type="evidence" value="ECO:0007669"/>
    <property type="project" value="UniProtKB-SubCell"/>
</dbReference>
<dbReference type="InterPro" id="IPR017039">
    <property type="entry name" value="Virul_fac_BrkB"/>
</dbReference>
<gene>
    <name evidence="7" type="ORF">EDD76_103126</name>
</gene>
<dbReference type="PANTHER" id="PTHR30213:SF0">
    <property type="entry name" value="UPF0761 MEMBRANE PROTEIN YIHY"/>
    <property type="match status" value="1"/>
</dbReference>
<evidence type="ECO:0000256" key="6">
    <source>
        <dbReference type="SAM" id="Phobius"/>
    </source>
</evidence>
<feature type="transmembrane region" description="Helical" evidence="6">
    <location>
        <begin position="128"/>
        <end position="150"/>
    </location>
</feature>
<keyword evidence="8" id="KW-1185">Reference proteome</keyword>
<comment type="subcellular location">
    <subcellularLocation>
        <location evidence="1">Cell membrane</location>
        <topology evidence="1">Multi-pass membrane protein</topology>
    </subcellularLocation>
</comment>
<dbReference type="OrthoDB" id="9775903at2"/>
<dbReference type="PANTHER" id="PTHR30213">
    <property type="entry name" value="INNER MEMBRANE PROTEIN YHJD"/>
    <property type="match status" value="1"/>
</dbReference>
<evidence type="ECO:0000256" key="5">
    <source>
        <dbReference type="ARBA" id="ARBA00023136"/>
    </source>
</evidence>
<keyword evidence="5 6" id="KW-0472">Membrane</keyword>
<evidence type="ECO:0000256" key="3">
    <source>
        <dbReference type="ARBA" id="ARBA00022692"/>
    </source>
</evidence>
<keyword evidence="2" id="KW-1003">Cell membrane</keyword>
<comment type="caution">
    <text evidence="7">The sequence shown here is derived from an EMBL/GenBank/DDBJ whole genome shotgun (WGS) entry which is preliminary data.</text>
</comment>
<name>A0A4R1R3C9_9FIRM</name>
<feature type="transmembrane region" description="Helical" evidence="6">
    <location>
        <begin position="238"/>
        <end position="261"/>
    </location>
</feature>
<keyword evidence="3 6" id="KW-0812">Transmembrane</keyword>
<dbReference type="STRING" id="1469948.GCA_000732725_00934"/>
<evidence type="ECO:0000313" key="8">
    <source>
        <dbReference type="Proteomes" id="UP000295718"/>
    </source>
</evidence>
<dbReference type="NCBIfam" id="TIGR00765">
    <property type="entry name" value="yihY_not_rbn"/>
    <property type="match status" value="1"/>
</dbReference>
<dbReference type="Pfam" id="PF03631">
    <property type="entry name" value="Virul_fac_BrkB"/>
    <property type="match status" value="1"/>
</dbReference>
<dbReference type="AlphaFoldDB" id="A0A4R1R3C9"/>
<sequence length="281" mass="31828">MFKRILYIFNDFNRQTNRKNISAFAASTAFFLFLSLIPMLILLCSIIPYTTITEANLMTFMTDMTPDMVDSLVVSIIEDVYAKSAGVISIAAIATLWSAAKGMLALIRGLNEINDVDEDRNYVVLRAIAAFYTILMLLVLILSLVVMVFGNSLVNGVIRNVPETKKIFDFLMHFRLLFSFAIMILGFTMIYAYIPNKKLKFTLQIPGAVFSAVVWNSFSWVFSIYVGGVNDFSTYGNLATIVVIMLWLYMCIYIIMIGAYINRYFGPAYKFLFSPRSHSSN</sequence>
<evidence type="ECO:0000256" key="1">
    <source>
        <dbReference type="ARBA" id="ARBA00004651"/>
    </source>
</evidence>
<accession>A0A4R1R3C9</accession>
<dbReference type="EMBL" id="SLUO01000003">
    <property type="protein sequence ID" value="TCL59936.1"/>
    <property type="molecule type" value="Genomic_DNA"/>
</dbReference>
<organism evidence="7 8">
    <name type="scientific">Kineothrix alysoides</name>
    <dbReference type="NCBI Taxonomy" id="1469948"/>
    <lineage>
        <taxon>Bacteria</taxon>
        <taxon>Bacillati</taxon>
        <taxon>Bacillota</taxon>
        <taxon>Clostridia</taxon>
        <taxon>Lachnospirales</taxon>
        <taxon>Lachnospiraceae</taxon>
        <taxon>Kineothrix</taxon>
    </lineage>
</organism>
<feature type="transmembrane region" description="Helical" evidence="6">
    <location>
        <begin position="85"/>
        <end position="107"/>
    </location>
</feature>
<feature type="transmembrane region" description="Helical" evidence="6">
    <location>
        <begin position="205"/>
        <end position="226"/>
    </location>
</feature>
<reference evidence="7 8" key="1">
    <citation type="submission" date="2019-03" db="EMBL/GenBank/DDBJ databases">
        <title>Genomic Encyclopedia of Type Strains, Phase IV (KMG-IV): sequencing the most valuable type-strain genomes for metagenomic binning, comparative biology and taxonomic classification.</title>
        <authorList>
            <person name="Goeker M."/>
        </authorList>
    </citation>
    <scope>NUCLEOTIDE SEQUENCE [LARGE SCALE GENOMIC DNA]</scope>
    <source>
        <strain evidence="7 8">DSM 100556</strain>
    </source>
</reference>